<dbReference type="EMBL" id="RJJG01000001">
    <property type="protein sequence ID" value="RNI10793.1"/>
    <property type="molecule type" value="Genomic_DNA"/>
</dbReference>
<evidence type="ECO:0000313" key="1">
    <source>
        <dbReference type="EMBL" id="APH38338.1"/>
    </source>
</evidence>
<dbReference type="EMBL" id="CP017921">
    <property type="protein sequence ID" value="APH38338.1"/>
    <property type="molecule type" value="Genomic_DNA"/>
</dbReference>
<dbReference type="SUPFAM" id="SSF47598">
    <property type="entry name" value="Ribbon-helix-helix"/>
    <property type="match status" value="1"/>
</dbReference>
<dbReference type="Proteomes" id="UP000198669">
    <property type="component" value="Unassembled WGS sequence"/>
</dbReference>
<evidence type="ECO:0000313" key="5">
    <source>
        <dbReference type="Proteomes" id="UP000198669"/>
    </source>
</evidence>
<dbReference type="Proteomes" id="UP000186879">
    <property type="component" value="Chromosome"/>
</dbReference>
<proteinExistence type="predicted"/>
<dbReference type="AlphaFoldDB" id="A0A1L3Q0E3"/>
<reference evidence="3 5" key="2">
    <citation type="submission" date="2016-10" db="EMBL/GenBank/DDBJ databases">
        <authorList>
            <person name="de Groot N.N."/>
        </authorList>
    </citation>
    <scope>NUCLEOTIDE SEQUENCE [LARGE SCALE GENOMIC DNA]</scope>
    <source>
        <strain evidence="3 5">Z-7982</strain>
    </source>
</reference>
<dbReference type="GeneID" id="30582446"/>
<organism evidence="1 4">
    <name type="scientific">Methanohalophilus halophilus</name>
    <dbReference type="NCBI Taxonomy" id="2177"/>
    <lineage>
        <taxon>Archaea</taxon>
        <taxon>Methanobacteriati</taxon>
        <taxon>Methanobacteriota</taxon>
        <taxon>Stenosarchaea group</taxon>
        <taxon>Methanomicrobia</taxon>
        <taxon>Methanosarcinales</taxon>
        <taxon>Methanosarcinaceae</taxon>
        <taxon>Methanohalophilus</taxon>
    </lineage>
</organism>
<evidence type="ECO:0000313" key="3">
    <source>
        <dbReference type="EMBL" id="SDW03100.1"/>
    </source>
</evidence>
<name>A0A1L3Q0E3_9EURY</name>
<sequence length="56" mass="6461">MPKVSVDIPQQLLDDLNCHVGEDRKFVSQSDAIRTAIRKLLDRMDDVDTRHGRVKE</sequence>
<dbReference type="GO" id="GO:0006355">
    <property type="term" value="P:regulation of DNA-templated transcription"/>
    <property type="evidence" value="ECO:0007669"/>
    <property type="project" value="InterPro"/>
</dbReference>
<evidence type="ECO:0000313" key="2">
    <source>
        <dbReference type="EMBL" id="RNI10793.1"/>
    </source>
</evidence>
<dbReference type="PANTHER" id="PTHR36215">
    <property type="entry name" value="BLL4998 PROTEIN"/>
    <property type="match status" value="1"/>
</dbReference>
<dbReference type="KEGG" id="mhaz:BHR79_01775"/>
<protein>
    <submittedName>
        <fullName evidence="1">CopG family transcriptional regulator</fullName>
    </submittedName>
</protein>
<dbReference type="InterPro" id="IPR010985">
    <property type="entry name" value="Ribbon_hlx_hlx"/>
</dbReference>
<evidence type="ECO:0000313" key="6">
    <source>
        <dbReference type="Proteomes" id="UP000267921"/>
    </source>
</evidence>
<keyword evidence="4" id="KW-1185">Reference proteome</keyword>
<dbReference type="EMBL" id="FNMU01000001">
    <property type="protein sequence ID" value="SDW03100.1"/>
    <property type="molecule type" value="Genomic_DNA"/>
</dbReference>
<dbReference type="OrthoDB" id="334822at2157"/>
<reference evidence="2 6" key="3">
    <citation type="submission" date="2018-10" db="EMBL/GenBank/DDBJ databases">
        <title>Cultivation of a novel Methanohalophilus strain from Kebrit Deep of the Red Sea and a genomic comparison of members of the genus Methanohalophilus.</title>
        <authorList>
            <person name="Guan Y."/>
            <person name="Ngugi D.K."/>
            <person name="Stingl U."/>
        </authorList>
    </citation>
    <scope>NUCLEOTIDE SEQUENCE [LARGE SCALE GENOMIC DNA]</scope>
    <source>
        <strain evidence="2 6">DSM 3094</strain>
    </source>
</reference>
<dbReference type="RefSeq" id="WP_072359607.1">
    <property type="nucleotide sequence ID" value="NZ_CP017921.1"/>
</dbReference>
<accession>A0A1L3Q0E3</accession>
<gene>
    <name evidence="1" type="ORF">BHR79_01775</name>
    <name evidence="2" type="ORF">EFE40_01010</name>
    <name evidence="3" type="ORF">SAMN04515625_0179</name>
</gene>
<dbReference type="PANTHER" id="PTHR36215:SF2">
    <property type="entry name" value="RIBBON-HELIX-HELIX PROTEIN COPG DOMAIN-CONTAINING PROTEIN"/>
    <property type="match status" value="1"/>
</dbReference>
<evidence type="ECO:0000313" key="4">
    <source>
        <dbReference type="Proteomes" id="UP000186879"/>
    </source>
</evidence>
<dbReference type="CDD" id="cd22231">
    <property type="entry name" value="RHH_NikR_HicB-like"/>
    <property type="match status" value="1"/>
</dbReference>
<dbReference type="STRING" id="2177.BHR79_01775"/>
<dbReference type="Proteomes" id="UP000267921">
    <property type="component" value="Unassembled WGS sequence"/>
</dbReference>
<reference evidence="1 4" key="1">
    <citation type="submission" date="2016-10" db="EMBL/GenBank/DDBJ databases">
        <title>Methanohalophilus halophilus.</title>
        <authorList>
            <person name="L'haridon S."/>
        </authorList>
    </citation>
    <scope>NUCLEOTIDE SEQUENCE [LARGE SCALE GENOMIC DNA]</scope>
    <source>
        <strain evidence="1 4">Z-7982</strain>
    </source>
</reference>